<dbReference type="EMBL" id="QRGA01000028">
    <property type="protein sequence ID" value="RDU94735.1"/>
    <property type="molecule type" value="Genomic_DNA"/>
</dbReference>
<feature type="domain" description="DUF2169" evidence="1">
    <location>
        <begin position="20"/>
        <end position="307"/>
    </location>
</feature>
<dbReference type="PANTHER" id="PTHR14136:SF17">
    <property type="entry name" value="BTB_POZ DOMAIN-CONTAINING PROTEIN KCTD9"/>
    <property type="match status" value="1"/>
</dbReference>
<evidence type="ECO:0000313" key="3">
    <source>
        <dbReference type="Proteomes" id="UP000256838"/>
    </source>
</evidence>
<gene>
    <name evidence="2" type="ORF">DWV00_32555</name>
</gene>
<dbReference type="AlphaFoldDB" id="A0A3D8JPV1"/>
<name>A0A3D8JPV1_9BURK</name>
<dbReference type="RefSeq" id="WP_115537729.1">
    <property type="nucleotide sequence ID" value="NZ_QRGA01000028.1"/>
</dbReference>
<accession>A0A3D8JPV1</accession>
<protein>
    <submittedName>
        <fullName evidence="2">DUF2169 domain-containing protein</fullName>
    </submittedName>
</protein>
<keyword evidence="3" id="KW-1185">Reference proteome</keyword>
<dbReference type="InterPro" id="IPR051082">
    <property type="entry name" value="Pentapeptide-BTB/POZ_domain"/>
</dbReference>
<proteinExistence type="predicted"/>
<dbReference type="SUPFAM" id="SSF141571">
    <property type="entry name" value="Pentapeptide repeat-like"/>
    <property type="match status" value="3"/>
</dbReference>
<dbReference type="InterPro" id="IPR001646">
    <property type="entry name" value="5peptide_repeat"/>
</dbReference>
<dbReference type="Proteomes" id="UP000256838">
    <property type="component" value="Unassembled WGS sequence"/>
</dbReference>
<dbReference type="OrthoDB" id="237820at2"/>
<organism evidence="2 3">
    <name type="scientific">Trinickia dinghuensis</name>
    <dbReference type="NCBI Taxonomy" id="2291023"/>
    <lineage>
        <taxon>Bacteria</taxon>
        <taxon>Pseudomonadati</taxon>
        <taxon>Pseudomonadota</taxon>
        <taxon>Betaproteobacteria</taxon>
        <taxon>Burkholderiales</taxon>
        <taxon>Burkholderiaceae</taxon>
        <taxon>Trinickia</taxon>
    </lineage>
</organism>
<comment type="caution">
    <text evidence="2">The sequence shown here is derived from an EMBL/GenBank/DDBJ whole genome shotgun (WGS) entry which is preliminary data.</text>
</comment>
<dbReference type="Pfam" id="PF00805">
    <property type="entry name" value="Pentapeptide"/>
    <property type="match status" value="2"/>
</dbReference>
<dbReference type="InterPro" id="IPR018683">
    <property type="entry name" value="DUF2169"/>
</dbReference>
<reference evidence="2 3" key="1">
    <citation type="submission" date="2018-08" db="EMBL/GenBank/DDBJ databases">
        <title>Paraburkholderia sp. DHOM06 isolated from forest soil.</title>
        <authorList>
            <person name="Gao Z.-H."/>
            <person name="Qiu L.-H."/>
        </authorList>
    </citation>
    <scope>NUCLEOTIDE SEQUENCE [LARGE SCALE GENOMIC DNA]</scope>
    <source>
        <strain evidence="2 3">DHOM06</strain>
    </source>
</reference>
<evidence type="ECO:0000313" key="2">
    <source>
        <dbReference type="EMBL" id="RDU94735.1"/>
    </source>
</evidence>
<sequence length="880" mass="94916">MKVIKPQSLGVLFKPYSFMGRHYLSVAAIGFFGLGTETERFLPESKQWAHVVASLPAGQPLDEAMSKQGAEALLLGSAYAPNRQACTSLTVQLQIDDSAGQPSISKCLCVCGEREWRAKALRTRRVSRPKPFLQMPLTYSRAFGGPRNPANPIGCGSRGSRLGKGRGAMPNVSYAPHAVDTAWRSRVAAGFGPIPVGHAARQPKFGSYGRTWRKHDAPGFARDIDWSVFNMAPPDQWADAPFKGGERYVLRNLHPQHAELAGSLPRFAARAFVLDEGKTPEQAREVPLQMDTVWFVPDHDLGIVIYHGKAEIQDSDGLDVGVLMVGYEHNGEPKSEAHYHEVMALRLDAETGRLHVFNDSQLAPQRSAAGEARRQQAQQAAEEAALARSQRRLDLLDAQYWAKRGTPPPADHQVARAKLPPLGLMTSQTAVEGDFDLTDIVTKAKALADEAERRGKEALAKLPKAVSVAVDAAKLLATALEHAAVPAYDLLPPDQTGRDPQIEAMRSQLPKPASDADAKALAQYEKSCAAVMKIPSLKRQARRAAPKVTLPALPYPADVAESLGMQIRQWREAGVSLAGRDLAGADLPGVDFSGADLREVMLDGANLTGAKFVGADLRGAVFVGARLDRADFSGANLEKANLCESEGCAISFEGANLSYVQALGAQWPQANLRRTRLHRLLGIRLALPAAALDDADASKATLFDLNADDSSWRAARLEKTVLLRASLQRGDFGRAMLKKTVFNTSDLQSSRWDHARLDSVQGGGKTTWRDAALAGAAATNCGFHGADLSHADLSDAQFLRCDFGQCDMSDATLTGSAFSRCGLYRSSLRSIDAGTAEFFHCLCRKTDFTGARLSDAAFVQCELTGSIPVEGQSAQARGPA</sequence>
<evidence type="ECO:0000259" key="1">
    <source>
        <dbReference type="Pfam" id="PF09937"/>
    </source>
</evidence>
<dbReference type="PANTHER" id="PTHR14136">
    <property type="entry name" value="BTB_POZ DOMAIN-CONTAINING PROTEIN KCTD9"/>
    <property type="match status" value="1"/>
</dbReference>
<dbReference type="Pfam" id="PF09937">
    <property type="entry name" value="DUF2169"/>
    <property type="match status" value="1"/>
</dbReference>
<dbReference type="Gene3D" id="2.160.20.80">
    <property type="entry name" value="E3 ubiquitin-protein ligase SopA"/>
    <property type="match status" value="3"/>
</dbReference>